<dbReference type="GO" id="GO:0005524">
    <property type="term" value="F:ATP binding"/>
    <property type="evidence" value="ECO:0007669"/>
    <property type="project" value="UniProtKB-KW"/>
</dbReference>
<gene>
    <name evidence="16" type="ORF">DFJ67_1595</name>
</gene>
<keyword evidence="11" id="KW-0320">Glycogen biosynthesis</keyword>
<evidence type="ECO:0000313" key="17">
    <source>
        <dbReference type="Proteomes" id="UP000256913"/>
    </source>
</evidence>
<keyword evidence="10" id="KW-0067">ATP-binding</keyword>
<evidence type="ECO:0000256" key="12">
    <source>
        <dbReference type="ARBA" id="ARBA00023277"/>
    </source>
</evidence>
<sequence>MTLPYADWLPHQRWYAGRGRTLHSVTPVAVTTLRDSLDHVLLDVEYDDGGTERYQLYVAWDGEPRPEYAGTATIGIEGDRAGYDALYDEPAARALLELIDQDAVIGRLLFRREPEAKLPLDAPARVAEAEQSNTSVVYDRAAILKVFRRVVTGINPDVELNRVLARAGCAHVAQLLGAVESSDERGEPVSLAMLTAYAENSAEGWAMATTSVRDLFGEADLAADEVGGDFSGESYRLGEAVAVVHRMLAQELGSETVLFPVDRMLARLDRAAAFVPALAPHVDAAAARFRAVGGTEMTVHRVHGDLHLGQVLRTPKTWLLIDFEGEPGQPVEERRRPDSPLRDVAGMLRSFEYAPHHLIVDQPDDAQVVYRAREWAELNRGKFCDGYASVAGDDPRSRPELLGAFELDKAIYEAAYEARFRPSWLPISLRSVARLLG</sequence>
<dbReference type="EC" id="2.7.1.175" evidence="4"/>
<organism evidence="16 17">
    <name type="scientific">Asanoa ferruginea</name>
    <dbReference type="NCBI Taxonomy" id="53367"/>
    <lineage>
        <taxon>Bacteria</taxon>
        <taxon>Bacillati</taxon>
        <taxon>Actinomycetota</taxon>
        <taxon>Actinomycetes</taxon>
        <taxon>Micromonosporales</taxon>
        <taxon>Micromonosporaceae</taxon>
        <taxon>Asanoa</taxon>
    </lineage>
</organism>
<name>A0A3D9ZE09_9ACTN</name>
<dbReference type="Pfam" id="PF18085">
    <property type="entry name" value="Mak_N_cap"/>
    <property type="match status" value="1"/>
</dbReference>
<keyword evidence="7" id="KW-0808">Transferase</keyword>
<comment type="subunit">
    <text evidence="3">Monomer.</text>
</comment>
<evidence type="ECO:0000256" key="14">
    <source>
        <dbReference type="ARBA" id="ARBA00049067"/>
    </source>
</evidence>
<dbReference type="Proteomes" id="UP000256913">
    <property type="component" value="Unassembled WGS sequence"/>
</dbReference>
<feature type="domain" description="Maltokinase N-terminal cap" evidence="15">
    <location>
        <begin position="8"/>
        <end position="88"/>
    </location>
</feature>
<dbReference type="AlphaFoldDB" id="A0A3D9ZE09"/>
<comment type="similarity">
    <text evidence="2">Belongs to the aminoglycoside phosphotransferase family.</text>
</comment>
<dbReference type="GO" id="GO:0016301">
    <property type="term" value="F:kinase activity"/>
    <property type="evidence" value="ECO:0007669"/>
    <property type="project" value="UniProtKB-KW"/>
</dbReference>
<comment type="caution">
    <text evidence="16">The sequence shown here is derived from an EMBL/GenBank/DDBJ whole genome shotgun (WGS) entry which is preliminary data.</text>
</comment>
<proteinExistence type="inferred from homology"/>
<evidence type="ECO:0000256" key="6">
    <source>
        <dbReference type="ARBA" id="ARBA00022600"/>
    </source>
</evidence>
<evidence type="ECO:0000256" key="3">
    <source>
        <dbReference type="ARBA" id="ARBA00011245"/>
    </source>
</evidence>
<accession>A0A3D9ZE09</accession>
<keyword evidence="6" id="KW-0321">Glycogen metabolism</keyword>
<evidence type="ECO:0000256" key="5">
    <source>
        <dbReference type="ARBA" id="ARBA00013882"/>
    </source>
</evidence>
<dbReference type="OrthoDB" id="3787729at2"/>
<keyword evidence="9 16" id="KW-0418">Kinase</keyword>
<evidence type="ECO:0000256" key="4">
    <source>
        <dbReference type="ARBA" id="ARBA00011962"/>
    </source>
</evidence>
<dbReference type="Gene3D" id="3.90.1200.10">
    <property type="match status" value="1"/>
</dbReference>
<evidence type="ECO:0000256" key="9">
    <source>
        <dbReference type="ARBA" id="ARBA00022777"/>
    </source>
</evidence>
<keyword evidence="17" id="KW-1185">Reference proteome</keyword>
<dbReference type="InterPro" id="IPR040999">
    <property type="entry name" value="Mak_N_cap"/>
</dbReference>
<dbReference type="RefSeq" id="WP_116067281.1">
    <property type="nucleotide sequence ID" value="NZ_BONB01000061.1"/>
</dbReference>
<dbReference type="GO" id="GO:0005978">
    <property type="term" value="P:glycogen biosynthetic process"/>
    <property type="evidence" value="ECO:0007669"/>
    <property type="project" value="UniProtKB-UniPathway"/>
</dbReference>
<dbReference type="SUPFAM" id="SSF56112">
    <property type="entry name" value="Protein kinase-like (PK-like)"/>
    <property type="match status" value="1"/>
</dbReference>
<dbReference type="UniPathway" id="UPA00164"/>
<evidence type="ECO:0000256" key="11">
    <source>
        <dbReference type="ARBA" id="ARBA00023056"/>
    </source>
</evidence>
<comment type="pathway">
    <text evidence="1">Glycan biosynthesis; glycogen biosynthesis.</text>
</comment>
<evidence type="ECO:0000256" key="7">
    <source>
        <dbReference type="ARBA" id="ARBA00022679"/>
    </source>
</evidence>
<protein>
    <recommendedName>
        <fullName evidence="5">Maltokinase</fullName>
        <ecNumber evidence="4">2.7.1.175</ecNumber>
    </recommendedName>
    <alternativeName>
        <fullName evidence="13">Maltose-1-phosphate synthase</fullName>
    </alternativeName>
</protein>
<evidence type="ECO:0000256" key="8">
    <source>
        <dbReference type="ARBA" id="ARBA00022741"/>
    </source>
</evidence>
<evidence type="ECO:0000256" key="2">
    <source>
        <dbReference type="ARBA" id="ARBA00006219"/>
    </source>
</evidence>
<evidence type="ECO:0000256" key="13">
    <source>
        <dbReference type="ARBA" id="ARBA00031251"/>
    </source>
</evidence>
<evidence type="ECO:0000256" key="10">
    <source>
        <dbReference type="ARBA" id="ARBA00022840"/>
    </source>
</evidence>
<dbReference type="InterPro" id="IPR011009">
    <property type="entry name" value="Kinase-like_dom_sf"/>
</dbReference>
<keyword evidence="12" id="KW-0119">Carbohydrate metabolism</keyword>
<dbReference type="EMBL" id="QUMQ01000001">
    <property type="protein sequence ID" value="REF95636.1"/>
    <property type="molecule type" value="Genomic_DNA"/>
</dbReference>
<keyword evidence="8" id="KW-0547">Nucleotide-binding</keyword>
<evidence type="ECO:0000259" key="15">
    <source>
        <dbReference type="Pfam" id="PF18085"/>
    </source>
</evidence>
<evidence type="ECO:0000313" key="16">
    <source>
        <dbReference type="EMBL" id="REF95636.1"/>
    </source>
</evidence>
<evidence type="ECO:0000256" key="1">
    <source>
        <dbReference type="ARBA" id="ARBA00004964"/>
    </source>
</evidence>
<reference evidence="16 17" key="1">
    <citation type="submission" date="2018-08" db="EMBL/GenBank/DDBJ databases">
        <title>Sequencing the genomes of 1000 actinobacteria strains.</title>
        <authorList>
            <person name="Klenk H.-P."/>
        </authorList>
    </citation>
    <scope>NUCLEOTIDE SEQUENCE [LARGE SCALE GENOMIC DNA]</scope>
    <source>
        <strain evidence="16 17">DSM 44099</strain>
    </source>
</reference>
<comment type="catalytic activity">
    <reaction evidence="14">
        <text>D-maltose + ATP = alpha-maltose 1-phosphate + ADP + H(+)</text>
        <dbReference type="Rhea" id="RHEA:31915"/>
        <dbReference type="ChEBI" id="CHEBI:15378"/>
        <dbReference type="ChEBI" id="CHEBI:17306"/>
        <dbReference type="ChEBI" id="CHEBI:30616"/>
        <dbReference type="ChEBI" id="CHEBI:63576"/>
        <dbReference type="ChEBI" id="CHEBI:456216"/>
        <dbReference type="EC" id="2.7.1.175"/>
    </reaction>
</comment>